<dbReference type="OrthoDB" id="9810867at2"/>
<comment type="similarity">
    <text evidence="6">Belongs to the RnpA family.</text>
</comment>
<dbReference type="EC" id="3.1.26.5" evidence="6 7"/>
<keyword evidence="5 6" id="KW-0694">RNA-binding</keyword>
<reference evidence="9 10" key="1">
    <citation type="submission" date="2016-05" db="EMBL/GenBank/DDBJ databases">
        <title>Genomic and physiological characterization of Planctopirus sp. isolated from fresh water lake.</title>
        <authorList>
            <person name="Subhash Y."/>
            <person name="Ramana C."/>
        </authorList>
    </citation>
    <scope>NUCLEOTIDE SEQUENCE [LARGE SCALE GENOMIC DNA]</scope>
    <source>
        <strain evidence="9 10">JC280</strain>
    </source>
</reference>
<dbReference type="GO" id="GO:0030677">
    <property type="term" value="C:ribonuclease P complex"/>
    <property type="evidence" value="ECO:0007669"/>
    <property type="project" value="TreeGrafter"/>
</dbReference>
<feature type="region of interest" description="Disordered" evidence="8">
    <location>
        <begin position="41"/>
        <end position="60"/>
    </location>
</feature>
<evidence type="ECO:0000256" key="3">
    <source>
        <dbReference type="ARBA" id="ARBA00022759"/>
    </source>
</evidence>
<accession>A0A1C3E822</accession>
<gene>
    <name evidence="6" type="primary">rnpA</name>
    <name evidence="9" type="ORF">A6X21_08795</name>
</gene>
<keyword evidence="10" id="KW-1185">Reference proteome</keyword>
<dbReference type="NCBIfam" id="TIGR00188">
    <property type="entry name" value="rnpA"/>
    <property type="match status" value="1"/>
</dbReference>
<protein>
    <recommendedName>
        <fullName evidence="6 7">Ribonuclease P protein component</fullName>
        <shortName evidence="6">RNase P protein</shortName>
        <shortName evidence="6">RNaseP protein</shortName>
        <ecNumber evidence="6 7">3.1.26.5</ecNumber>
    </recommendedName>
    <alternativeName>
        <fullName evidence="6">Protein C5</fullName>
    </alternativeName>
</protein>
<keyword evidence="4 6" id="KW-0378">Hydrolase</keyword>
<comment type="function">
    <text evidence="6">RNaseP catalyzes the removal of the 5'-leader sequence from pre-tRNA to produce the mature 5'-terminus. It can also cleave other RNA substrates such as 4.5S RNA. The protein component plays an auxiliary but essential role in vivo by binding to the 5'-leader sequence and broadening the substrate specificity of the ribozyme.</text>
</comment>
<feature type="compositionally biased region" description="Polar residues" evidence="8">
    <location>
        <begin position="152"/>
        <end position="162"/>
    </location>
</feature>
<dbReference type="Pfam" id="PF00825">
    <property type="entry name" value="Ribonuclease_P"/>
    <property type="match status" value="1"/>
</dbReference>
<dbReference type="InterPro" id="IPR000100">
    <property type="entry name" value="RNase_P"/>
</dbReference>
<sequence length="162" mass="18388">MYRFVKAQHLRRPAEFELVYRHKQKVADGVLLVFARRRSTHVPSHGPEETRAKDLSSTRLGLSVSKRRGNAVMRNREKRLIREAFRLTQLERPQGLDLIVVPIATTPLTLDQVKQSLVKLSRKLERRIPQASDELASAPEITRVDATDGASEKNQTPQGSSE</sequence>
<evidence type="ECO:0000313" key="10">
    <source>
        <dbReference type="Proteomes" id="UP000094828"/>
    </source>
</evidence>
<dbReference type="GO" id="GO:0001682">
    <property type="term" value="P:tRNA 5'-leader removal"/>
    <property type="evidence" value="ECO:0007669"/>
    <property type="project" value="UniProtKB-UniRule"/>
</dbReference>
<evidence type="ECO:0000256" key="1">
    <source>
        <dbReference type="ARBA" id="ARBA00022694"/>
    </source>
</evidence>
<dbReference type="AlphaFoldDB" id="A0A1C3E822"/>
<dbReference type="RefSeq" id="WP_068849800.1">
    <property type="nucleotide sequence ID" value="NZ_LYDR01000130.1"/>
</dbReference>
<keyword evidence="3 6" id="KW-0255">Endonuclease</keyword>
<dbReference type="GO" id="GO:0042781">
    <property type="term" value="F:3'-tRNA processing endoribonuclease activity"/>
    <property type="evidence" value="ECO:0007669"/>
    <property type="project" value="TreeGrafter"/>
</dbReference>
<dbReference type="PANTHER" id="PTHR33992:SF1">
    <property type="entry name" value="RIBONUCLEASE P PROTEIN COMPONENT"/>
    <property type="match status" value="1"/>
</dbReference>
<evidence type="ECO:0000256" key="4">
    <source>
        <dbReference type="ARBA" id="ARBA00022801"/>
    </source>
</evidence>
<dbReference type="GO" id="GO:0000049">
    <property type="term" value="F:tRNA binding"/>
    <property type="evidence" value="ECO:0007669"/>
    <property type="project" value="UniProtKB-UniRule"/>
</dbReference>
<feature type="region of interest" description="Disordered" evidence="8">
    <location>
        <begin position="129"/>
        <end position="162"/>
    </location>
</feature>
<evidence type="ECO:0000256" key="2">
    <source>
        <dbReference type="ARBA" id="ARBA00022722"/>
    </source>
</evidence>
<evidence type="ECO:0000256" key="6">
    <source>
        <dbReference type="HAMAP-Rule" id="MF_00227"/>
    </source>
</evidence>
<evidence type="ECO:0000256" key="7">
    <source>
        <dbReference type="NCBIfam" id="TIGR00188"/>
    </source>
</evidence>
<dbReference type="Proteomes" id="UP000094828">
    <property type="component" value="Unassembled WGS sequence"/>
</dbReference>
<dbReference type="STRING" id="1841610.A6X21_08795"/>
<dbReference type="GO" id="GO:0004526">
    <property type="term" value="F:ribonuclease P activity"/>
    <property type="evidence" value="ECO:0007669"/>
    <property type="project" value="UniProtKB-UniRule"/>
</dbReference>
<evidence type="ECO:0000256" key="5">
    <source>
        <dbReference type="ARBA" id="ARBA00022884"/>
    </source>
</evidence>
<organism evidence="9 10">
    <name type="scientific">Planctopirus hydrillae</name>
    <dbReference type="NCBI Taxonomy" id="1841610"/>
    <lineage>
        <taxon>Bacteria</taxon>
        <taxon>Pseudomonadati</taxon>
        <taxon>Planctomycetota</taxon>
        <taxon>Planctomycetia</taxon>
        <taxon>Planctomycetales</taxon>
        <taxon>Planctomycetaceae</taxon>
        <taxon>Planctopirus</taxon>
    </lineage>
</organism>
<keyword evidence="1 6" id="KW-0819">tRNA processing</keyword>
<evidence type="ECO:0000313" key="9">
    <source>
        <dbReference type="EMBL" id="ODA29383.1"/>
    </source>
</evidence>
<dbReference type="HAMAP" id="MF_00227">
    <property type="entry name" value="RNase_P"/>
    <property type="match status" value="1"/>
</dbReference>
<dbReference type="Gene3D" id="3.30.230.10">
    <property type="match status" value="1"/>
</dbReference>
<keyword evidence="2 6" id="KW-0540">Nuclease</keyword>
<evidence type="ECO:0000256" key="8">
    <source>
        <dbReference type="SAM" id="MobiDB-lite"/>
    </source>
</evidence>
<feature type="compositionally biased region" description="Basic and acidic residues" evidence="8">
    <location>
        <begin position="46"/>
        <end position="56"/>
    </location>
</feature>
<comment type="subunit">
    <text evidence="6">Consists of a catalytic RNA component (M1 or rnpB) and a protein subunit.</text>
</comment>
<name>A0A1C3E822_9PLAN</name>
<proteinExistence type="inferred from homology"/>
<dbReference type="EMBL" id="LYDR01000130">
    <property type="protein sequence ID" value="ODA29383.1"/>
    <property type="molecule type" value="Genomic_DNA"/>
</dbReference>
<comment type="catalytic activity">
    <reaction evidence="6">
        <text>Endonucleolytic cleavage of RNA, removing 5'-extranucleotides from tRNA precursor.</text>
        <dbReference type="EC" id="3.1.26.5"/>
    </reaction>
</comment>
<dbReference type="InterPro" id="IPR014721">
    <property type="entry name" value="Ribsml_uS5_D2-typ_fold_subgr"/>
</dbReference>
<dbReference type="PANTHER" id="PTHR33992">
    <property type="entry name" value="RIBONUCLEASE P PROTEIN COMPONENT"/>
    <property type="match status" value="1"/>
</dbReference>
<dbReference type="InterPro" id="IPR020568">
    <property type="entry name" value="Ribosomal_Su5_D2-typ_SF"/>
</dbReference>
<dbReference type="SUPFAM" id="SSF54211">
    <property type="entry name" value="Ribosomal protein S5 domain 2-like"/>
    <property type="match status" value="1"/>
</dbReference>
<comment type="caution">
    <text evidence="9">The sequence shown here is derived from an EMBL/GenBank/DDBJ whole genome shotgun (WGS) entry which is preliminary data.</text>
</comment>